<keyword evidence="2" id="KW-1185">Reference proteome</keyword>
<dbReference type="AlphaFoldDB" id="A0A5J5FTK8"/>
<dbReference type="Proteomes" id="UP000335415">
    <property type="component" value="Unassembled WGS sequence"/>
</dbReference>
<dbReference type="RefSeq" id="WP_150436982.1">
    <property type="nucleotide sequence ID" value="NZ_VYKJ01000013.1"/>
</dbReference>
<dbReference type="EMBL" id="VYKJ01000013">
    <property type="protein sequence ID" value="KAA8996738.1"/>
    <property type="molecule type" value="Genomic_DNA"/>
</dbReference>
<sequence length="173" mass="20406">MPATTEKKQLLSRYLKDFKHRQTHCAHCGKELGRVSIILRGQLINKSALKEMDRLIDEADWVALHKDLELVCRFCSGISCRSMTKYFDIQSFKQFLVEETDVRHSTIREYVIRLRRLDEVLLTHNYPMGIFTGEHIQQQISEDFPDYAQTSYRSALKKYEQYLAWRKVSDGVI</sequence>
<keyword evidence="1" id="KW-0969">Cilium</keyword>
<comment type="caution">
    <text evidence="1">The sequence shown here is derived from an EMBL/GenBank/DDBJ whole genome shotgun (WGS) entry which is preliminary data.</text>
</comment>
<evidence type="ECO:0000313" key="1">
    <source>
        <dbReference type="EMBL" id="KAA8996738.1"/>
    </source>
</evidence>
<keyword evidence="1" id="KW-0966">Cell projection</keyword>
<name>A0A5J5FTK8_9GAMM</name>
<dbReference type="InterPro" id="IPR022523">
    <property type="entry name" value="Flagellar_regulator_FliZ"/>
</dbReference>
<dbReference type="NCBIfam" id="TIGR03823">
    <property type="entry name" value="FliZ"/>
    <property type="match status" value="1"/>
</dbReference>
<accession>A0A5J5FTK8</accession>
<keyword evidence="1" id="KW-0282">Flagellum</keyword>
<evidence type="ECO:0000313" key="2">
    <source>
        <dbReference type="Proteomes" id="UP000335415"/>
    </source>
</evidence>
<protein>
    <submittedName>
        <fullName evidence="1">Flagella biosynthesis regulatory protein FliZ</fullName>
    </submittedName>
</protein>
<organism evidence="1 2">
    <name type="scientific">Affinibrenneria salicis</name>
    <dbReference type="NCBI Taxonomy" id="2590031"/>
    <lineage>
        <taxon>Bacteria</taxon>
        <taxon>Pseudomonadati</taxon>
        <taxon>Pseudomonadota</taxon>
        <taxon>Gammaproteobacteria</taxon>
        <taxon>Enterobacterales</taxon>
        <taxon>Pectobacteriaceae</taxon>
        <taxon>Affinibrenneria</taxon>
    </lineage>
</organism>
<dbReference type="OrthoDB" id="6503944at2"/>
<reference evidence="1 2" key="1">
    <citation type="submission" date="2019-09" db="EMBL/GenBank/DDBJ databases">
        <authorList>
            <person name="Li Y."/>
        </authorList>
    </citation>
    <scope>NUCLEOTIDE SEQUENCE [LARGE SCALE GENOMIC DNA]</scope>
    <source>
        <strain evidence="1 2">L3-3HA</strain>
    </source>
</reference>
<gene>
    <name evidence="1" type="primary">fliZ</name>
    <name evidence="1" type="ORF">FJU30_21305</name>
</gene>
<proteinExistence type="predicted"/>